<dbReference type="AlphaFoldDB" id="S4PPN4"/>
<dbReference type="Proteomes" id="UP000016361">
    <property type="component" value="Unassembled WGS sequence"/>
</dbReference>
<evidence type="ECO:0000313" key="2">
    <source>
        <dbReference type="Proteomes" id="UP000016361"/>
    </source>
</evidence>
<keyword evidence="2" id="KW-1185">Reference proteome</keyword>
<accession>S4PPN4</accession>
<gene>
    <name evidence="1" type="ORF">LOT_1098</name>
</gene>
<protein>
    <submittedName>
        <fullName evidence="1">Uncharacterized protein</fullName>
    </submittedName>
</protein>
<name>S4PPN4_9LACO</name>
<evidence type="ECO:0000313" key="1">
    <source>
        <dbReference type="EMBL" id="GAD16560.1"/>
    </source>
</evidence>
<proteinExistence type="predicted"/>
<dbReference type="EMBL" id="BASH01000003">
    <property type="protein sequence ID" value="GAD16560.1"/>
    <property type="molecule type" value="Genomic_DNA"/>
</dbReference>
<reference evidence="2" key="1">
    <citation type="journal article" date="2013" name="Genome Announc.">
        <title>Draft Genome Sequence of D-Branched-Chain Amino Acid Producer Lactobacillus otakiensis JCM 15040T, Isolated from a Traditional Japanese Pickle.</title>
        <authorList>
            <person name="Doi K."/>
            <person name="Mori K."/>
            <person name="Mutaguchi Y."/>
            <person name="Tashiro K."/>
            <person name="Fujino Y."/>
            <person name="Ohmori T."/>
            <person name="Kuhara S."/>
            <person name="Ohshima T."/>
        </authorList>
    </citation>
    <scope>NUCLEOTIDE SEQUENCE [LARGE SCALE GENOMIC DNA]</scope>
    <source>
        <strain evidence="2">JCM 15040</strain>
    </source>
</reference>
<sequence length="37" mass="4242">MNDEADMLMLVSFFMDMSCLKVHSKVYDSGVIDEVIK</sequence>
<comment type="caution">
    <text evidence="1">The sequence shown here is derived from an EMBL/GenBank/DDBJ whole genome shotgun (WGS) entry which is preliminary data.</text>
</comment>
<organism evidence="1 2">
    <name type="scientific">Lentilactobacillus otakiensis DSM 19908 = JCM 15040</name>
    <dbReference type="NCBI Taxonomy" id="1423780"/>
    <lineage>
        <taxon>Bacteria</taxon>
        <taxon>Bacillati</taxon>
        <taxon>Bacillota</taxon>
        <taxon>Bacilli</taxon>
        <taxon>Lactobacillales</taxon>
        <taxon>Lactobacillaceae</taxon>
        <taxon>Lentilactobacillus</taxon>
    </lineage>
</organism>